<proteinExistence type="predicted"/>
<name>A0ABP8GJL9_9BACT</name>
<organism evidence="1 2">
    <name type="scientific">Flaviaesturariibacter amylovorans</name>
    <dbReference type="NCBI Taxonomy" id="1084520"/>
    <lineage>
        <taxon>Bacteria</taxon>
        <taxon>Pseudomonadati</taxon>
        <taxon>Bacteroidota</taxon>
        <taxon>Chitinophagia</taxon>
        <taxon>Chitinophagales</taxon>
        <taxon>Chitinophagaceae</taxon>
        <taxon>Flaviaestuariibacter</taxon>
    </lineage>
</organism>
<evidence type="ECO:0000313" key="1">
    <source>
        <dbReference type="EMBL" id="GAA4325219.1"/>
    </source>
</evidence>
<protein>
    <submittedName>
        <fullName evidence="1">Uncharacterized protein</fullName>
    </submittedName>
</protein>
<dbReference type="Proteomes" id="UP001501725">
    <property type="component" value="Unassembled WGS sequence"/>
</dbReference>
<sequence length="83" mass="9262">MQQENALKNTVFFVDGNPVAYSIYTDGTGLRLVPQIYTEAVAAPIITAAYKEGGWQLRPQLHRDLADQVIEDLSLYFPQCALC</sequence>
<accession>A0ABP8GJL9</accession>
<dbReference type="RefSeq" id="WP_345254419.1">
    <property type="nucleotide sequence ID" value="NZ_BAABGY010000006.1"/>
</dbReference>
<dbReference type="EMBL" id="BAABGY010000006">
    <property type="protein sequence ID" value="GAA4325219.1"/>
    <property type="molecule type" value="Genomic_DNA"/>
</dbReference>
<gene>
    <name evidence="1" type="ORF">GCM10023184_13040</name>
</gene>
<evidence type="ECO:0000313" key="2">
    <source>
        <dbReference type="Proteomes" id="UP001501725"/>
    </source>
</evidence>
<reference evidence="2" key="1">
    <citation type="journal article" date="2019" name="Int. J. Syst. Evol. Microbiol.">
        <title>The Global Catalogue of Microorganisms (GCM) 10K type strain sequencing project: providing services to taxonomists for standard genome sequencing and annotation.</title>
        <authorList>
            <consortium name="The Broad Institute Genomics Platform"/>
            <consortium name="The Broad Institute Genome Sequencing Center for Infectious Disease"/>
            <person name="Wu L."/>
            <person name="Ma J."/>
        </authorList>
    </citation>
    <scope>NUCLEOTIDE SEQUENCE [LARGE SCALE GENOMIC DNA]</scope>
    <source>
        <strain evidence="2">JCM 17919</strain>
    </source>
</reference>
<keyword evidence="2" id="KW-1185">Reference proteome</keyword>
<comment type="caution">
    <text evidence="1">The sequence shown here is derived from an EMBL/GenBank/DDBJ whole genome shotgun (WGS) entry which is preliminary data.</text>
</comment>